<dbReference type="Pfam" id="PF21250">
    <property type="entry name" value="SOGP_2nd"/>
    <property type="match status" value="1"/>
</dbReference>
<evidence type="ECO:0000313" key="8">
    <source>
        <dbReference type="Proteomes" id="UP000235828"/>
    </source>
</evidence>
<dbReference type="InterPro" id="IPR048773">
    <property type="entry name" value="SOGP_C"/>
</dbReference>
<dbReference type="Gene3D" id="1.50.10.10">
    <property type="match status" value="1"/>
</dbReference>
<dbReference type="Pfam" id="PF17167">
    <property type="entry name" value="Glyco_hydro_94"/>
    <property type="match status" value="1"/>
</dbReference>
<name>A0A2N8ZMT0_9VIBR</name>
<evidence type="ECO:0000259" key="5">
    <source>
        <dbReference type="Pfam" id="PF21270"/>
    </source>
</evidence>
<sequence length="1128" mass="126307">MVCDSGVFFAMKDFFNSPAHTVGSTELRLDFNQDYALRAVHSNGLMVSMFETPTQQRPLSNLYLRRYLKNGFEVTPLLFFGDSVETFKLDGGAIGWKTQTQHVEAYVSLHTNGNAYFYDVELRNTSDFDLQYDLIFGQDVALADEGAVKTNEAYCCQYLDHQVFDTDSAGYTVCSRQNLPQSTGNPLIQIGALSSVTGYSTDCFQFFGTECKFTGEAQALQKPCLDNQKYQFEMGYIALQTQDRTLTGGESHQVTFYGLVLPDCPEANVEEPIPLEEIKSIRSASVPSWKNAQVLSPLKAEYPKLVNGEALTDKEITDLFGSIQLFPETRNGQLLSFFGNRSQYVTLAEKERYMERATGHVIASGNNVDCQNPIMSASHYIFGVFNSQLTLGNTSFNKLLGVTRNALNQFTNSGQRIHIREDGVLKTLAMPSAYEVGTNYSRWVYKYRGGYLDIRSFSSVDHPMIQLDIELVGLDTALDLEISHQLIFGNNEAESAVSVLADGNQFHVHGDNALIAASTPELAFTVLASSALSKYALVCDNGSVSSLVLKGRVTNKASISFGGRMSEVDTRGQTLDFDSEATSGYDRMRGLTNQFHLDIAKEKQNSQKLNQTMHWFTHNALVHYATPHGLEQYSGAAWGTRDVSQGPFELFMSLQKFDKAREVLEIIYSHQYQETGTWPQWFMFDNYAHIQQEEAHGDIVVWPLKALADYIVATGDTSLLVEPLPYTLAHSDFSLSEIKPTLLEHVERQIQHIEDNLVPGTWLSSYGDGDWDDTLQPANQSLRENMVSGWTIPLTLQALKTMLKALPIEHVEIRERILTLATNMEQDFNRYLIKDGVVAGFIHFDREENGEVRDIEYLLHPSDKKTGIQFRLLPASRSIISETFEPEMAAAQMASIKDKLLFPDGVRLMDQMAEYKAGKQTYFKRAELAACLGREVGLQYCHAHIRFIEALCKLGDAEAVYENLYKILPIGIESAVPNAELRQSNAYFSSSDGKFHDRYQAYQGFDLLKQGKVNVKGGWRIYSSGPGIYINQLISNVLGIRFEDGNVLLDPVIAKEIGTVSLRFQLNNCPVDITIKPESGEFTPKSIELNGNALPFTVSSNRYRTGGAVINKTELLLDKESNQLVIRL</sequence>
<dbReference type="KEGG" id="vta:B1612"/>
<feature type="domain" description="SOGP N-terminal" evidence="6">
    <location>
        <begin position="31"/>
        <end position="258"/>
    </location>
</feature>
<feature type="domain" description="Glycoside phosphorylase super sandwich" evidence="4">
    <location>
        <begin position="328"/>
        <end position="529"/>
    </location>
</feature>
<evidence type="ECO:0000259" key="6">
    <source>
        <dbReference type="Pfam" id="PF21958"/>
    </source>
</evidence>
<dbReference type="SUPFAM" id="SSF48208">
    <property type="entry name" value="Six-hairpin glycosidases"/>
    <property type="match status" value="1"/>
</dbReference>
<dbReference type="InterPro" id="IPR033432">
    <property type="entry name" value="GH94_catalytic"/>
</dbReference>
<dbReference type="Pfam" id="PF21958">
    <property type="entry name" value="SOGP_N"/>
    <property type="match status" value="1"/>
</dbReference>
<evidence type="ECO:0000313" key="7">
    <source>
        <dbReference type="EMBL" id="SON53223.1"/>
    </source>
</evidence>
<dbReference type="InterPro" id="IPR037018">
    <property type="entry name" value="GH65_N"/>
</dbReference>
<proteinExistence type="predicted"/>
<keyword evidence="2" id="KW-0808">Transferase</keyword>
<dbReference type="PANTHER" id="PTHR37469">
    <property type="entry name" value="CELLOBIONIC ACID PHOSPHORYLASE-RELATED"/>
    <property type="match status" value="1"/>
</dbReference>
<dbReference type="Pfam" id="PF21270">
    <property type="entry name" value="SOGP_4th"/>
    <property type="match status" value="1"/>
</dbReference>
<dbReference type="AlphaFoldDB" id="A0A2N8ZMT0"/>
<keyword evidence="1" id="KW-0328">Glycosyltransferase</keyword>
<dbReference type="Gene3D" id="2.70.98.40">
    <property type="entry name" value="Glycoside hydrolase, family 65, N-terminal domain"/>
    <property type="match status" value="1"/>
</dbReference>
<feature type="domain" description="Glycosyl hydrolase 94 catalytic" evidence="3">
    <location>
        <begin position="694"/>
        <end position="986"/>
    </location>
</feature>
<accession>A0A2N8ZMT0</accession>
<reference evidence="7 8" key="1">
    <citation type="submission" date="2017-10" db="EMBL/GenBank/DDBJ databases">
        <authorList>
            <person name="Banno H."/>
            <person name="Chua N.-H."/>
        </authorList>
    </citation>
    <scope>NUCLEOTIDE SEQUENCE [LARGE SCALE GENOMIC DNA]</scope>
    <source>
        <strain evidence="7">Vibrio tapetis CECT4600</strain>
    </source>
</reference>
<evidence type="ECO:0000256" key="2">
    <source>
        <dbReference type="ARBA" id="ARBA00022679"/>
    </source>
</evidence>
<keyword evidence="8" id="KW-1185">Reference proteome</keyword>
<evidence type="ECO:0000259" key="3">
    <source>
        <dbReference type="Pfam" id="PF17167"/>
    </source>
</evidence>
<protein>
    <submittedName>
        <fullName evidence="7">Uncharacterized protein</fullName>
    </submittedName>
</protein>
<dbReference type="EMBL" id="LT960612">
    <property type="protein sequence ID" value="SON53223.1"/>
    <property type="molecule type" value="Genomic_DNA"/>
</dbReference>
<gene>
    <name evidence="7" type="ORF">VTAP4600_B1612</name>
</gene>
<feature type="domain" description="Glycoside phosphorylase C-terminal" evidence="5">
    <location>
        <begin position="1039"/>
        <end position="1123"/>
    </location>
</feature>
<evidence type="ECO:0000259" key="4">
    <source>
        <dbReference type="Pfam" id="PF21250"/>
    </source>
</evidence>
<dbReference type="PANTHER" id="PTHR37469:SF2">
    <property type="entry name" value="CELLOBIONIC ACID PHOSPHORYLASE"/>
    <property type="match status" value="1"/>
</dbReference>
<dbReference type="GO" id="GO:0016757">
    <property type="term" value="F:glycosyltransferase activity"/>
    <property type="evidence" value="ECO:0007669"/>
    <property type="project" value="UniProtKB-KW"/>
</dbReference>
<dbReference type="InterPro" id="IPR008928">
    <property type="entry name" value="6-hairpin_glycosidase_sf"/>
</dbReference>
<organism evidence="7 8">
    <name type="scientific">Vibrio tapetis subsp. tapetis</name>
    <dbReference type="NCBI Taxonomy" id="1671868"/>
    <lineage>
        <taxon>Bacteria</taxon>
        <taxon>Pseudomonadati</taxon>
        <taxon>Pseudomonadota</taxon>
        <taxon>Gammaproteobacteria</taxon>
        <taxon>Vibrionales</taxon>
        <taxon>Vibrionaceae</taxon>
        <taxon>Vibrio</taxon>
    </lineage>
</organism>
<dbReference type="InterPro" id="IPR012341">
    <property type="entry name" value="6hp_glycosidase-like_sf"/>
</dbReference>
<evidence type="ECO:0000256" key="1">
    <source>
        <dbReference type="ARBA" id="ARBA00022676"/>
    </source>
</evidence>
<dbReference type="InterPro" id="IPR048771">
    <property type="entry name" value="SOGP_2nd"/>
</dbReference>
<dbReference type="InterPro" id="IPR053831">
    <property type="entry name" value="SOGP_N"/>
</dbReference>
<dbReference type="InterPro" id="IPR052047">
    <property type="entry name" value="GH94_Enzymes"/>
</dbReference>
<dbReference type="GO" id="GO:0005975">
    <property type="term" value="P:carbohydrate metabolic process"/>
    <property type="evidence" value="ECO:0007669"/>
    <property type="project" value="InterPro"/>
</dbReference>
<dbReference type="Proteomes" id="UP000235828">
    <property type="component" value="Chromosome B"/>
</dbReference>